<evidence type="ECO:0000256" key="4">
    <source>
        <dbReference type="ARBA" id="ARBA00023015"/>
    </source>
</evidence>
<evidence type="ECO:0000313" key="11">
    <source>
        <dbReference type="EMBL" id="CAD5335885.1"/>
    </source>
</evidence>
<evidence type="ECO:0000313" key="14">
    <source>
        <dbReference type="Proteomes" id="UP000434276"/>
    </source>
</evidence>
<dbReference type="PANTHER" id="PTHR33305:SF29">
    <property type="entry name" value="ETHYLENE INSENSITIVE 3-LIKE 5 PROTEIN"/>
    <property type="match status" value="1"/>
</dbReference>
<dbReference type="GO" id="GO:0003700">
    <property type="term" value="F:DNA-binding transcription factor activity"/>
    <property type="evidence" value="ECO:0007669"/>
    <property type="project" value="InterPro"/>
</dbReference>
<dbReference type="Gene3D" id="1.10.3180.10">
    <property type="entry name" value="DNA-binding domain of EIN3-like"/>
    <property type="match status" value="2"/>
</dbReference>
<feature type="region of interest" description="Disordered" evidence="8">
    <location>
        <begin position="1"/>
        <end position="23"/>
    </location>
</feature>
<evidence type="ECO:0000313" key="10">
    <source>
        <dbReference type="EMBL" id="CAA0412123.1"/>
    </source>
</evidence>
<dbReference type="AlphaFoldDB" id="A0A178UP50"/>
<evidence type="ECO:0000256" key="5">
    <source>
        <dbReference type="ARBA" id="ARBA00023163"/>
    </source>
</evidence>
<name>A0A178UP50_ARATH</name>
<keyword evidence="3" id="KW-0936">Ethylene signaling pathway</keyword>
<reference evidence="11 15" key="4">
    <citation type="submission" date="2020-09" db="EMBL/GenBank/DDBJ databases">
        <authorList>
            <person name="Ashkenazy H."/>
        </authorList>
    </citation>
    <scope>NUCLEOTIDE SEQUENCE [LARGE SCALE GENOMIC DNA]</scope>
    <source>
        <strain evidence="15">cv. Cdm-0</strain>
    </source>
</reference>
<dbReference type="SUPFAM" id="SSF116768">
    <property type="entry name" value="DNA-binding domain of EIN3-like"/>
    <property type="match status" value="1"/>
</dbReference>
<proteinExistence type="inferred from homology"/>
<evidence type="ECO:0000256" key="6">
    <source>
        <dbReference type="ARBA" id="ARBA00023242"/>
    </source>
</evidence>
<evidence type="ECO:0000256" key="1">
    <source>
        <dbReference type="ARBA" id="ARBA00004123"/>
    </source>
</evidence>
<accession>A0A5S9YJ96</accession>
<evidence type="ECO:0000256" key="2">
    <source>
        <dbReference type="ARBA" id="ARBA00009416"/>
    </source>
</evidence>
<dbReference type="Proteomes" id="UP000516314">
    <property type="component" value="Chromosome 5"/>
</dbReference>
<dbReference type="Proteomes" id="UP000078284">
    <property type="component" value="Chromosome 5"/>
</dbReference>
<dbReference type="SMR" id="A0A178UP50"/>
<feature type="domain" description="Ethylene insensitive 3-like DNA-binding" evidence="9">
    <location>
        <begin position="38"/>
        <end position="302"/>
    </location>
</feature>
<dbReference type="KEGG" id="ath:AT5G65100"/>
<dbReference type="EMBL" id="CACSHJ010000096">
    <property type="protein sequence ID" value="CAA0412123.1"/>
    <property type="molecule type" value="Genomic_DNA"/>
</dbReference>
<evidence type="ECO:0000256" key="8">
    <source>
        <dbReference type="SAM" id="MobiDB-lite"/>
    </source>
</evidence>
<dbReference type="GO" id="GO:0005634">
    <property type="term" value="C:nucleus"/>
    <property type="evidence" value="ECO:0007669"/>
    <property type="project" value="UniProtKB-SubCell"/>
</dbReference>
<evidence type="ECO:0000313" key="15">
    <source>
        <dbReference type="Proteomes" id="UP000516314"/>
    </source>
</evidence>
<reference evidence="10 14" key="3">
    <citation type="submission" date="2019-12" db="EMBL/GenBank/DDBJ databases">
        <authorList>
            <person name="Jiao W.-B."/>
            <person name="Schneeberger K."/>
        </authorList>
    </citation>
    <scope>NUCLEOTIDE SEQUENCE [LARGE SCALE GENOMIC DNA]</scope>
    <source>
        <strain evidence="14">cv. C24</strain>
    </source>
</reference>
<dbReference type="InterPro" id="IPR006957">
    <property type="entry name" value="EIN3"/>
</dbReference>
<evidence type="ECO:0000256" key="7">
    <source>
        <dbReference type="ARBA" id="ARBA00055234"/>
    </source>
</evidence>
<comment type="subcellular location">
    <subcellularLocation>
        <location evidence="1">Nucleus</location>
    </subcellularLocation>
</comment>
<gene>
    <name evidence="12" type="ordered locus">AXX17_At5g64840</name>
    <name evidence="11" type="ORF">AT9943_LOCUS23104</name>
    <name evidence="10" type="ORF">C24_LOCUS26655</name>
</gene>
<dbReference type="Pfam" id="PF04873">
    <property type="entry name" value="EIN3_DNA-bd"/>
    <property type="match status" value="1"/>
</dbReference>
<feature type="compositionally biased region" description="Low complexity" evidence="8">
    <location>
        <begin position="64"/>
        <end position="82"/>
    </location>
</feature>
<dbReference type="InterPro" id="IPR023278">
    <property type="entry name" value="Ethylene_insens-like_DNA-bd"/>
</dbReference>
<dbReference type="OMA" id="IHMLHEL"/>
<dbReference type="RefSeq" id="NP_201315.1">
    <property type="nucleotide sequence ID" value="NM_125909.2"/>
</dbReference>
<evidence type="ECO:0000256" key="3">
    <source>
        <dbReference type="ARBA" id="ARBA00022745"/>
    </source>
</evidence>
<dbReference type="InterPro" id="IPR047091">
    <property type="entry name" value="EIN3-like_DNA-bd"/>
</dbReference>
<sequence>MVEVQDLEPLSPIQDYDEDDLEEDVDEFERFGEEISYDDLKKRMWKDRNLMCKLKQQKRDNLNSVISSPSSSTSASSSSSSSVIVRRTEASRRKKMARSQDSVLKYMMKIMEVCKAQGFVYGIVPEKGKPVTGSSDSLRRWWKENVQFDQTAPNAVSDYLTLAAAQLISSNESLDPNSYIHMLHELQDTTLGSLLSALMQHCVPPQRRFPLEKGLAPPWWPNGTELWWGEQGAAAFEHGPPPYRKPHDLRKAWKVSVLAAVIKHMSPNLERVRRLARQSKCLQDKMMAKETDTWSRVLNQEEARLNRLKISDDEDEDRDQEQARFTCFDQEPSLNTCFIVGQDQEPLGSMRKDKRVDQEFSSNDCFLVAQDQEPRKGKKADQEWSPNSCFLVDQEPLGNKRKGEFVEKEAMLSNVYTCQNSSCPSSDVSLGFVDKNLRTGHEIECLYGTPELVNQSSGGGSDGFVRSITTSDDDYSASSKAEDTRDYHNQDGNWLDYLWFERLHDLNFSDQGFEDQTSTVDLNQLPDHSDSNQTMNEDDISLWDMGCEDKDIYMSQD</sequence>
<dbReference type="PANTHER" id="PTHR33305">
    <property type="entry name" value="ETHYLENE INSENSITIVE 3-LIKE 2 PROTEIN"/>
    <property type="match status" value="1"/>
</dbReference>
<reference evidence="12" key="2">
    <citation type="submission" date="2016-03" db="EMBL/GenBank/DDBJ databases">
        <title>Full-length assembly of Arabidopsis thaliana Ler reveals the complement of translocations and inversions.</title>
        <authorList>
            <person name="Zapata L."/>
            <person name="Schneeberger K."/>
            <person name="Ossowski S."/>
        </authorList>
    </citation>
    <scope>NUCLEOTIDE SEQUENCE [LARGE SCALE GENOMIC DNA]</scope>
    <source>
        <tissue evidence="12">Leaf</tissue>
    </source>
</reference>
<dbReference type="FunFam" id="1.10.3180.10:FF:000001">
    <property type="entry name" value="Ethylene insensitive 3-like 1"/>
    <property type="match status" value="1"/>
</dbReference>
<dbReference type="OrthoDB" id="2017676at2759"/>
<protein>
    <submittedName>
        <fullName evidence="11">(thale cress) hypothetical protein</fullName>
    </submittedName>
</protein>
<keyword evidence="6" id="KW-0539">Nucleus</keyword>
<comment type="similarity">
    <text evidence="2">Belongs to the EIN3 family.</text>
</comment>
<feature type="region of interest" description="Disordered" evidence="8">
    <location>
        <begin position="61"/>
        <end position="96"/>
    </location>
</feature>
<evidence type="ECO:0000259" key="9">
    <source>
        <dbReference type="Pfam" id="PF04873"/>
    </source>
</evidence>
<organism evidence="12 13">
    <name type="scientific">Arabidopsis thaliana</name>
    <name type="common">Mouse-ear cress</name>
    <dbReference type="NCBI Taxonomy" id="3702"/>
    <lineage>
        <taxon>Eukaryota</taxon>
        <taxon>Viridiplantae</taxon>
        <taxon>Streptophyta</taxon>
        <taxon>Embryophyta</taxon>
        <taxon>Tracheophyta</taxon>
        <taxon>Spermatophyta</taxon>
        <taxon>Magnoliopsida</taxon>
        <taxon>eudicotyledons</taxon>
        <taxon>Gunneridae</taxon>
        <taxon>Pentapetalae</taxon>
        <taxon>rosids</taxon>
        <taxon>malvids</taxon>
        <taxon>Brassicales</taxon>
        <taxon>Brassicaceae</taxon>
        <taxon>Camelineae</taxon>
        <taxon>Arabidopsis</taxon>
    </lineage>
</organism>
<dbReference type="EMBL" id="LR881470">
    <property type="protein sequence ID" value="CAD5335885.1"/>
    <property type="molecule type" value="Genomic_DNA"/>
</dbReference>
<dbReference type="FunFam" id="1.10.3180.10:FF:000003">
    <property type="entry name" value="Ethylene insensitive 3 family protein"/>
    <property type="match status" value="1"/>
</dbReference>
<keyword evidence="4" id="KW-0805">Transcription regulation</keyword>
<dbReference type="GO" id="GO:0009873">
    <property type="term" value="P:ethylene-activated signaling pathway"/>
    <property type="evidence" value="ECO:0007669"/>
    <property type="project" value="UniProtKB-KW"/>
</dbReference>
<dbReference type="Proteomes" id="UP000434276">
    <property type="component" value="Unassembled WGS sequence"/>
</dbReference>
<comment type="function">
    <text evidence="7">Putative transcription factor that may be involved in the ethylene response pathway.</text>
</comment>
<dbReference type="EMBL" id="LUHQ01000005">
    <property type="protein sequence ID" value="OAO95260.1"/>
    <property type="molecule type" value="Genomic_DNA"/>
</dbReference>
<keyword evidence="5" id="KW-0804">Transcription</keyword>
<reference evidence="13" key="1">
    <citation type="journal article" date="2016" name="Proc. Natl. Acad. Sci. U.S.A.">
        <title>Chromosome-level assembly of Arabidopsis thaliana Ler reveals the extent of translocation and inversion polymorphisms.</title>
        <authorList>
            <person name="Zapata L."/>
            <person name="Ding J."/>
            <person name="Willing E.M."/>
            <person name="Hartwig B."/>
            <person name="Bezdan D."/>
            <person name="Jiao W.B."/>
            <person name="Patel V."/>
            <person name="Velikkakam James G."/>
            <person name="Koornneef M."/>
            <person name="Ossowski S."/>
            <person name="Schneeberger K."/>
        </authorList>
    </citation>
    <scope>NUCLEOTIDE SEQUENCE [LARGE SCALE GENOMIC DNA]</scope>
    <source>
        <strain evidence="13">cv. Landsberg erecta</strain>
    </source>
</reference>
<accession>A0A178UP50</accession>
<dbReference type="ExpressionAtlas" id="A0A178UP50">
    <property type="expression patterns" value="baseline and differential"/>
</dbReference>
<evidence type="ECO:0000313" key="13">
    <source>
        <dbReference type="Proteomes" id="UP000078284"/>
    </source>
</evidence>
<evidence type="ECO:0000313" key="12">
    <source>
        <dbReference type="EMBL" id="OAO95260.1"/>
    </source>
</evidence>